<dbReference type="Gene3D" id="3.40.50.300">
    <property type="entry name" value="P-loop containing nucleotide triphosphate hydrolases"/>
    <property type="match status" value="2"/>
</dbReference>
<dbReference type="Pfam" id="PF06733">
    <property type="entry name" value="DEAD_2"/>
    <property type="match status" value="1"/>
</dbReference>
<dbReference type="InterPro" id="IPR006554">
    <property type="entry name" value="Helicase-like_DEXD_c2"/>
</dbReference>
<dbReference type="PANTHER" id="PTHR11472:SF41">
    <property type="entry name" value="ATP-DEPENDENT DNA HELICASE DDX11-RELATED"/>
    <property type="match status" value="1"/>
</dbReference>
<dbReference type="GO" id="GO:0051536">
    <property type="term" value="F:iron-sulfur cluster binding"/>
    <property type="evidence" value="ECO:0007669"/>
    <property type="project" value="UniProtKB-KW"/>
</dbReference>
<dbReference type="GO" id="GO:0046872">
    <property type="term" value="F:metal ion binding"/>
    <property type="evidence" value="ECO:0007669"/>
    <property type="project" value="UniProtKB-KW"/>
</dbReference>
<evidence type="ECO:0000256" key="8">
    <source>
        <dbReference type="ARBA" id="ARBA00023004"/>
    </source>
</evidence>
<dbReference type="GeneID" id="39876166"/>
<evidence type="ECO:0000256" key="7">
    <source>
        <dbReference type="ARBA" id="ARBA00022840"/>
    </source>
</evidence>
<evidence type="ECO:0000313" key="14">
    <source>
        <dbReference type="Proteomes" id="UP000236319"/>
    </source>
</evidence>
<organism evidence="13 14">
    <name type="scientific">Babesia ovata</name>
    <dbReference type="NCBI Taxonomy" id="189622"/>
    <lineage>
        <taxon>Eukaryota</taxon>
        <taxon>Sar</taxon>
        <taxon>Alveolata</taxon>
        <taxon>Apicomplexa</taxon>
        <taxon>Aconoidasida</taxon>
        <taxon>Piroplasmida</taxon>
        <taxon>Babesiidae</taxon>
        <taxon>Babesia</taxon>
    </lineage>
</organism>
<keyword evidence="3" id="KW-0479">Metal-binding</keyword>
<dbReference type="GO" id="GO:0003677">
    <property type="term" value="F:DNA binding"/>
    <property type="evidence" value="ECO:0007669"/>
    <property type="project" value="InterPro"/>
</dbReference>
<dbReference type="InterPro" id="IPR014013">
    <property type="entry name" value="Helic_SF1/SF2_ATP-bd_DinG/Rad3"/>
</dbReference>
<gene>
    <name evidence="13" type="ORF">BOVATA_038890</name>
</gene>
<dbReference type="PROSITE" id="PS51193">
    <property type="entry name" value="HELICASE_ATP_BIND_2"/>
    <property type="match status" value="1"/>
</dbReference>
<dbReference type="GO" id="GO:0005524">
    <property type="term" value="F:ATP binding"/>
    <property type="evidence" value="ECO:0007669"/>
    <property type="project" value="UniProtKB-KW"/>
</dbReference>
<comment type="cofactor">
    <cofactor evidence="1">
        <name>[4Fe-4S] cluster</name>
        <dbReference type="ChEBI" id="CHEBI:49883"/>
    </cofactor>
</comment>
<keyword evidence="9" id="KW-0411">Iron-sulfur</keyword>
<keyword evidence="14" id="KW-1185">Reference proteome</keyword>
<dbReference type="SUPFAM" id="SSF52540">
    <property type="entry name" value="P-loop containing nucleoside triphosphate hydrolases"/>
    <property type="match status" value="1"/>
</dbReference>
<dbReference type="Pfam" id="PF13307">
    <property type="entry name" value="Helicase_C_2"/>
    <property type="match status" value="1"/>
</dbReference>
<evidence type="ECO:0000256" key="4">
    <source>
        <dbReference type="ARBA" id="ARBA00022741"/>
    </source>
</evidence>
<dbReference type="SMART" id="SM00491">
    <property type="entry name" value="HELICc2"/>
    <property type="match status" value="1"/>
</dbReference>
<comment type="caution">
    <text evidence="13">The sequence shown here is derived from an EMBL/GenBank/DDBJ whole genome shotgun (WGS) entry which is preliminary data.</text>
</comment>
<accession>A0A2H6KHC4</accession>
<dbReference type="AlphaFoldDB" id="A0A2H6KHC4"/>
<dbReference type="InterPro" id="IPR027417">
    <property type="entry name" value="P-loop_NTPase"/>
</dbReference>
<dbReference type="SMART" id="SM00488">
    <property type="entry name" value="DEXDc2"/>
    <property type="match status" value="1"/>
</dbReference>
<keyword evidence="7" id="KW-0067">ATP-binding</keyword>
<dbReference type="InterPro" id="IPR045028">
    <property type="entry name" value="DinG/Rad3-like"/>
</dbReference>
<keyword evidence="6" id="KW-0347">Helicase</keyword>
<dbReference type="InterPro" id="IPR006555">
    <property type="entry name" value="ATP-dep_Helicase_C"/>
</dbReference>
<evidence type="ECO:0000256" key="11">
    <source>
        <dbReference type="SAM" id="MobiDB-lite"/>
    </source>
</evidence>
<dbReference type="InterPro" id="IPR010614">
    <property type="entry name" value="RAD3-like_helicase_DEAD"/>
</dbReference>
<keyword evidence="10" id="KW-0413">Isomerase</keyword>
<dbReference type="GO" id="GO:0034085">
    <property type="term" value="P:establishment of sister chromatid cohesion"/>
    <property type="evidence" value="ECO:0007669"/>
    <property type="project" value="TreeGrafter"/>
</dbReference>
<evidence type="ECO:0000256" key="3">
    <source>
        <dbReference type="ARBA" id="ARBA00022723"/>
    </source>
</evidence>
<dbReference type="VEuPathDB" id="PiroplasmaDB:BOVATA_038890"/>
<feature type="region of interest" description="Disordered" evidence="11">
    <location>
        <begin position="141"/>
        <end position="161"/>
    </location>
</feature>
<comment type="similarity">
    <text evidence="2">Belongs to the DEAD box helicase family. DEAH subfamily. DDX11/CHL1 sub-subfamily.</text>
</comment>
<dbReference type="GO" id="GO:0005634">
    <property type="term" value="C:nucleus"/>
    <property type="evidence" value="ECO:0007669"/>
    <property type="project" value="TreeGrafter"/>
</dbReference>
<keyword evidence="4" id="KW-0547">Nucleotide-binding</keyword>
<reference evidence="13 14" key="1">
    <citation type="journal article" date="2017" name="BMC Genomics">
        <title>Whole-genome assembly of Babesia ovata and comparative genomics between closely related pathogens.</title>
        <authorList>
            <person name="Yamagishi J."/>
            <person name="Asada M."/>
            <person name="Hakimi H."/>
            <person name="Tanaka T.Q."/>
            <person name="Sugimoto C."/>
            <person name="Kawazu S."/>
        </authorList>
    </citation>
    <scope>NUCLEOTIDE SEQUENCE [LARGE SCALE GENOMIC DNA]</scope>
    <source>
        <strain evidence="13 14">Miyake</strain>
    </source>
</reference>
<evidence type="ECO:0000256" key="5">
    <source>
        <dbReference type="ARBA" id="ARBA00022801"/>
    </source>
</evidence>
<evidence type="ECO:0000256" key="1">
    <source>
        <dbReference type="ARBA" id="ARBA00001966"/>
    </source>
</evidence>
<name>A0A2H6KHC4_9APIC</name>
<dbReference type="OrthoDB" id="19182at2759"/>
<evidence type="ECO:0000313" key="13">
    <source>
        <dbReference type="EMBL" id="GBE62396.1"/>
    </source>
</evidence>
<dbReference type="GO" id="GO:0016818">
    <property type="term" value="F:hydrolase activity, acting on acid anhydrides, in phosphorus-containing anhydrides"/>
    <property type="evidence" value="ECO:0007669"/>
    <property type="project" value="InterPro"/>
</dbReference>
<sequence length="738" mass="81647">MTASPEPEFKLPFEAYPSQKKFMQDAYTCFEESRFGLFESPTGSGKTIAILCSVLTWLRDNRVNDAISRLELKAEHGWFRLSGIQTLADDGVPAWVRRSMEAQLRSIAEEAITTEISHLTATRQLLRSDFIITDEGVRLRPGAKRGRDQDATSSNRSISDARPARRKIQIVICSRTFSQLNQYVKEFRRLGALGEHVKIGIAAGRNHTCVSPSVRAKCHTNEEFNERCRQVTCEYRQDVSPLVEASMCFPMDLEDLRAVGTGLCACPYYASAQSMAECDIILAPYVSVFNPSIRQHTGIATDGNVLIVDEAHNLVGAVTEAQSSVIHPKAMAALAQQCRSFRDKYRGEINGGDETIASIERVAGILSKCGKALSAATGSPRVFSIPGFMIEMGLDDTKFHEIVSFMVSGDFCRRLRALAERLWASKCKGVVASTDHSNRNPHLYAVYDFRHFVTTLLSASEHDRVLVTSEAGDETIEIFNLAADEQGLELVYDSSSREGGRELSALCRVVEAAASVTPNGILCFVSSYGFLKNFQVAFESSPERARVLQHKAVFFESQGALTDARWQSGTDKGGSVIADYSKQALGRGAVLFAVYGGSQSEGVDFADGLARLVILVGQPYPPEGIKLQLKREYFRAKAKQESLSRSQRDVYARLADDMKTIMCFKTVNQSIGRAMRHKGDYAAIVLLDARYKSAKTQRWLPAYVRQALSRDTKPSSAPNEVAGLKQNLALFYKSKNKQ</sequence>
<dbReference type="PANTHER" id="PTHR11472">
    <property type="entry name" value="DNA REPAIR DEAD HELICASE RAD3/XP-D SUBFAMILY MEMBER"/>
    <property type="match status" value="1"/>
</dbReference>
<dbReference type="GO" id="GO:0006139">
    <property type="term" value="P:nucleobase-containing compound metabolic process"/>
    <property type="evidence" value="ECO:0007669"/>
    <property type="project" value="InterPro"/>
</dbReference>
<evidence type="ECO:0000259" key="12">
    <source>
        <dbReference type="PROSITE" id="PS51193"/>
    </source>
</evidence>
<dbReference type="RefSeq" id="XP_028868639.1">
    <property type="nucleotide sequence ID" value="XM_029012806.1"/>
</dbReference>
<evidence type="ECO:0000256" key="2">
    <source>
        <dbReference type="ARBA" id="ARBA00008435"/>
    </source>
</evidence>
<evidence type="ECO:0000256" key="6">
    <source>
        <dbReference type="ARBA" id="ARBA00022806"/>
    </source>
</evidence>
<dbReference type="Proteomes" id="UP000236319">
    <property type="component" value="Unassembled WGS sequence"/>
</dbReference>
<proteinExistence type="inferred from homology"/>
<feature type="domain" description="Helicase ATP-binding" evidence="12">
    <location>
        <begin position="5"/>
        <end position="359"/>
    </location>
</feature>
<dbReference type="GO" id="GO:0003678">
    <property type="term" value="F:DNA helicase activity"/>
    <property type="evidence" value="ECO:0007669"/>
    <property type="project" value="InterPro"/>
</dbReference>
<keyword evidence="8" id="KW-0408">Iron</keyword>
<dbReference type="EMBL" id="BDSA01000004">
    <property type="protein sequence ID" value="GBE62396.1"/>
    <property type="molecule type" value="Genomic_DNA"/>
</dbReference>
<evidence type="ECO:0000256" key="10">
    <source>
        <dbReference type="ARBA" id="ARBA00023235"/>
    </source>
</evidence>
<evidence type="ECO:0000256" key="9">
    <source>
        <dbReference type="ARBA" id="ARBA00023014"/>
    </source>
</evidence>
<protein>
    <submittedName>
        <fullName evidence="13">Chromosome transmission fidelity 1</fullName>
    </submittedName>
</protein>
<keyword evidence="5" id="KW-0378">Hydrolase</keyword>